<evidence type="ECO:0000256" key="1">
    <source>
        <dbReference type="SAM" id="Phobius"/>
    </source>
</evidence>
<sequence length="46" mass="4860">MTYDPASNTLLAVAKCSRGRQWAAMAATGIAVGVFWYLAVALRVGT</sequence>
<keyword evidence="1" id="KW-0472">Membrane</keyword>
<evidence type="ECO:0008006" key="4">
    <source>
        <dbReference type="Google" id="ProtNLM"/>
    </source>
</evidence>
<keyword evidence="1" id="KW-0812">Transmembrane</keyword>
<evidence type="ECO:0000313" key="2">
    <source>
        <dbReference type="EMBL" id="CAG9173204.1"/>
    </source>
</evidence>
<name>A0ABM8X059_9BURK</name>
<dbReference type="Proteomes" id="UP000721236">
    <property type="component" value="Unassembled WGS sequence"/>
</dbReference>
<evidence type="ECO:0000313" key="3">
    <source>
        <dbReference type="Proteomes" id="UP000721236"/>
    </source>
</evidence>
<keyword evidence="3" id="KW-1185">Reference proteome</keyword>
<dbReference type="EMBL" id="CAJZAH010000002">
    <property type="protein sequence ID" value="CAG9173204.1"/>
    <property type="molecule type" value="Genomic_DNA"/>
</dbReference>
<dbReference type="RefSeq" id="WP_224041737.1">
    <property type="nucleotide sequence ID" value="NZ_CAJZAH010000002.1"/>
</dbReference>
<proteinExistence type="predicted"/>
<reference evidence="2 3" key="1">
    <citation type="submission" date="2021-08" db="EMBL/GenBank/DDBJ databases">
        <authorList>
            <person name="Peeters C."/>
        </authorList>
    </citation>
    <scope>NUCLEOTIDE SEQUENCE [LARGE SCALE GENOMIC DNA]</scope>
    <source>
        <strain evidence="2 3">LMG 21510</strain>
    </source>
</reference>
<feature type="transmembrane region" description="Helical" evidence="1">
    <location>
        <begin position="22"/>
        <end position="42"/>
    </location>
</feature>
<gene>
    <name evidence="2" type="ORF">LMG21510_02184</name>
</gene>
<comment type="caution">
    <text evidence="2">The sequence shown here is derived from an EMBL/GenBank/DDBJ whole genome shotgun (WGS) entry which is preliminary data.</text>
</comment>
<accession>A0ABM8X059</accession>
<protein>
    <recommendedName>
        <fullName evidence="4">Transmembrane protein</fullName>
    </recommendedName>
</protein>
<organism evidence="2 3">
    <name type="scientific">Cupriavidus respiraculi</name>
    <dbReference type="NCBI Taxonomy" id="195930"/>
    <lineage>
        <taxon>Bacteria</taxon>
        <taxon>Pseudomonadati</taxon>
        <taxon>Pseudomonadota</taxon>
        <taxon>Betaproteobacteria</taxon>
        <taxon>Burkholderiales</taxon>
        <taxon>Burkholderiaceae</taxon>
        <taxon>Cupriavidus</taxon>
    </lineage>
</organism>
<keyword evidence="1" id="KW-1133">Transmembrane helix</keyword>